<protein>
    <recommendedName>
        <fullName evidence="2">Nephrocystin 3-like N-terminal domain-containing protein</fullName>
    </recommendedName>
</protein>
<organism evidence="3 4">
    <name type="scientific">Coccidioides immitis RMSCC 2394</name>
    <dbReference type="NCBI Taxonomy" id="404692"/>
    <lineage>
        <taxon>Eukaryota</taxon>
        <taxon>Fungi</taxon>
        <taxon>Dikarya</taxon>
        <taxon>Ascomycota</taxon>
        <taxon>Pezizomycotina</taxon>
        <taxon>Eurotiomycetes</taxon>
        <taxon>Eurotiomycetidae</taxon>
        <taxon>Onygenales</taxon>
        <taxon>Onygenaceae</taxon>
        <taxon>Coccidioides</taxon>
    </lineage>
</organism>
<gene>
    <name evidence="3" type="ORF">CIRG_08904</name>
</gene>
<dbReference type="InterPro" id="IPR056884">
    <property type="entry name" value="NPHP3-like_N"/>
</dbReference>
<accession>A0A0J6YQH0</accession>
<name>A0A0J6YQH0_COCIT</name>
<dbReference type="PANTHER" id="PTHR10039:SF14">
    <property type="entry name" value="NACHT DOMAIN-CONTAINING PROTEIN"/>
    <property type="match status" value="1"/>
</dbReference>
<evidence type="ECO:0000313" key="3">
    <source>
        <dbReference type="EMBL" id="KMP09223.1"/>
    </source>
</evidence>
<dbReference type="EMBL" id="DS028098">
    <property type="protein sequence ID" value="KMP09223.1"/>
    <property type="molecule type" value="Genomic_DNA"/>
</dbReference>
<dbReference type="Gene3D" id="3.40.50.1820">
    <property type="entry name" value="alpha/beta hydrolase"/>
    <property type="match status" value="1"/>
</dbReference>
<proteinExistence type="predicted"/>
<dbReference type="SUPFAM" id="SSF53474">
    <property type="entry name" value="alpha/beta-Hydrolases"/>
    <property type="match status" value="1"/>
</dbReference>
<dbReference type="Proteomes" id="UP000054565">
    <property type="component" value="Unassembled WGS sequence"/>
</dbReference>
<sequence>MAYLDQSTIVISALIALAIAIWCHPLSSRSSGKLPPKPKRALTLRVDEVPIDKAHAAFKSDLETIIGRDQALENDTISILQHLLVRRDRKVACGTATFYTSIPASELLTRLHRASFGFQYRFDIKFYGITPLYETGGAADVDVIAVPGLGSHAIGSWKSSSNNDLWLRDYLPDHIPDIRVLLYGYDSTLQGSDSKDSIEDLGTRFLETVKAFRADMTDRRPIIFIGHSLGGLLIKEALVRASRKFDDPQNHRLCTACYGLLLFGVPNLGLRNEQLSSIVKGQPNEGLIRDLVVDRDSEPSPFLKRISGQFSESCKGRYRVISFFERKLSPTIQVKISCEKRKNADTNNCTIQPDGTLAKTGQKMFMVTEKSATSTGLTAVADENNIPLNTDHSGLVKYESKSQEEYLIVKEKLKLLVTEASQEVPKRFSQDTLGLTPKQQHLWNDLNQPPYTSFRNSSKLAKPEKGTLEWLNQTEDTDHNVIVQRHLSSASLHMEDFRSWRDSNKSESLLVTAPPGRGKSVLSNFVLGHLESRIPQTTLLPTKIIYYFCNIKNEEVSRNARSVLRALIIQLCENQRHLFQLLPSEYQRTSERFFSAPFETLLHIFRKLLRENAYASVYCVIDGLDVYKDEMDELITKLIEDFNPESTAETSVVLKLFCTSRPERHILDLWKRATHRILRCHPHDLNLFINSRLEGLEEKFNDDMKQTIKTQLSQGANDTFLWLEVVLRRIRAIKLPSLKRITETIKNSPQDLDELYQVIIGRALEEDIDSARFLAWVVYAKYPLDLETLADAVAIDPRKKYKTYTDCLQDRPHLTPDEVHKDFGMLVDVIGGKIFLIHQSVKDYFESHNPLQPLIGIHPRLALTHITMAYLSLDEFRLAKKNIMEQKYPLLEYAATNWYSHIEAAAEINCHNSIKDFLKTILPPNPNAQVWLSVNKYLRLFPNYLPTPRASEISIRLDIKWLAELLLNEELPEVKDDFDKDCLSAAAVYGGRVLKALLEHEKGIQFKISGDIVEKIAGMHHYSMMNLLLDRRGADIMITEEVLKAAAENLHSGKEVMALLLNQQDADIKITEKVLKAAAENQNSGKEVMALLLNQQDTDIKITEKVLKAAAENQHSGKEVMALLLNQQDADIKITEEVLKAAAENQNSGKEVMALLLNQQDTDIKITEKVLKAAAENLHSGKEVMALLLNQQDADIKITEMVLITAAGNEESGKEVMALLLNQQDADIKITEEMLKAAAGNWYSGKEMMALLLNQQEADIKITEKVLKAAAENQHSGKEVMALLLNQQDADIKITEEVLKAAARNWYSGKKVMALLLNQQEADIKITEEVLKAAAGNKYSGKEVMTLLLNQQDTDIKITEEVLKAAARNWYSGKKVMALLLNQQEADIKITEEVLITAAGNEKSGKKVMALLLNQQDADIKITEEVLKAAARNWYSGKKVMTLLLNQQDADIKITENVLKAAAGNKYSGKEVMALLLKYQSTRSRH</sequence>
<dbReference type="Gene3D" id="1.20.5.340">
    <property type="match status" value="7"/>
</dbReference>
<dbReference type="OrthoDB" id="20872at2759"/>
<dbReference type="PANTHER" id="PTHR10039">
    <property type="entry name" value="AMELOGENIN"/>
    <property type="match status" value="1"/>
</dbReference>
<dbReference type="Gene3D" id="3.40.50.300">
    <property type="entry name" value="P-loop containing nucleotide triphosphate hydrolases"/>
    <property type="match status" value="1"/>
</dbReference>
<dbReference type="SUPFAM" id="SSF52540">
    <property type="entry name" value="P-loop containing nucleoside triphosphate hydrolases"/>
    <property type="match status" value="1"/>
</dbReference>
<evidence type="ECO:0000256" key="1">
    <source>
        <dbReference type="ARBA" id="ARBA00022737"/>
    </source>
</evidence>
<feature type="domain" description="Nephrocystin 3-like N-terminal" evidence="2">
    <location>
        <begin position="492"/>
        <end position="661"/>
    </location>
</feature>
<dbReference type="InterPro" id="IPR029058">
    <property type="entry name" value="AB_hydrolase_fold"/>
</dbReference>
<dbReference type="InterPro" id="IPR027417">
    <property type="entry name" value="P-loop_NTPase"/>
</dbReference>
<keyword evidence="1" id="KW-0677">Repeat</keyword>
<evidence type="ECO:0000313" key="4">
    <source>
        <dbReference type="Proteomes" id="UP000054565"/>
    </source>
</evidence>
<reference evidence="4" key="1">
    <citation type="journal article" date="2010" name="Genome Res.">
        <title>Population genomic sequencing of Coccidioides fungi reveals recent hybridization and transposon control.</title>
        <authorList>
            <person name="Neafsey D.E."/>
            <person name="Barker B.M."/>
            <person name="Sharpton T.J."/>
            <person name="Stajich J.E."/>
            <person name="Park D.J."/>
            <person name="Whiston E."/>
            <person name="Hung C.-Y."/>
            <person name="McMahan C."/>
            <person name="White J."/>
            <person name="Sykes S."/>
            <person name="Heiman D."/>
            <person name="Young S."/>
            <person name="Zeng Q."/>
            <person name="Abouelleil A."/>
            <person name="Aftuck L."/>
            <person name="Bessette D."/>
            <person name="Brown A."/>
            <person name="FitzGerald M."/>
            <person name="Lui A."/>
            <person name="Macdonald J.P."/>
            <person name="Priest M."/>
            <person name="Orbach M.J."/>
            <person name="Galgiani J.N."/>
            <person name="Kirkland T.N."/>
            <person name="Cole G.T."/>
            <person name="Birren B.W."/>
            <person name="Henn M.R."/>
            <person name="Taylor J.W."/>
            <person name="Rounsley S.D."/>
        </authorList>
    </citation>
    <scope>NUCLEOTIDE SEQUENCE [LARGE SCALE GENOMIC DNA]</scope>
    <source>
        <strain evidence="4">RMSCC 2394</strain>
    </source>
</reference>
<dbReference type="Pfam" id="PF23397">
    <property type="entry name" value="DUF7104"/>
    <property type="match status" value="14"/>
</dbReference>
<dbReference type="InterPro" id="IPR055530">
    <property type="entry name" value="DUF7104"/>
</dbReference>
<dbReference type="Pfam" id="PF24883">
    <property type="entry name" value="NPHP3_N"/>
    <property type="match status" value="1"/>
</dbReference>
<evidence type="ECO:0000259" key="2">
    <source>
        <dbReference type="Pfam" id="PF24883"/>
    </source>
</evidence>